<evidence type="ECO:0000256" key="2">
    <source>
        <dbReference type="ARBA" id="ARBA00022516"/>
    </source>
</evidence>
<keyword evidence="6 10" id="KW-1133">Transmembrane helix</keyword>
<dbReference type="GO" id="GO:0005789">
    <property type="term" value="C:endoplasmic reticulum membrane"/>
    <property type="evidence" value="ECO:0007669"/>
    <property type="project" value="TreeGrafter"/>
</dbReference>
<evidence type="ECO:0000256" key="6">
    <source>
        <dbReference type="ARBA" id="ARBA00022989"/>
    </source>
</evidence>
<dbReference type="Pfam" id="PF01151">
    <property type="entry name" value="ELO"/>
    <property type="match status" value="1"/>
</dbReference>
<reference evidence="11 12" key="1">
    <citation type="journal article" date="2019" name="J. Hered.">
        <title>An Improved Genome Assembly for Drosophila navojoa, the Basal Species in the mojavensis Cluster.</title>
        <authorList>
            <person name="Vanderlinde T."/>
            <person name="Dupim E.G."/>
            <person name="Nazario-Yepiz N.O."/>
            <person name="Carvalho A.B."/>
        </authorList>
    </citation>
    <scope>NUCLEOTIDE SEQUENCE [LARGE SCALE GENOMIC DNA]</scope>
    <source>
        <strain evidence="11">Navoj_Jal97</strain>
        <tissue evidence="11">Whole organism</tissue>
    </source>
</reference>
<evidence type="ECO:0000256" key="1">
    <source>
        <dbReference type="ARBA" id="ARBA00004141"/>
    </source>
</evidence>
<evidence type="ECO:0000256" key="10">
    <source>
        <dbReference type="RuleBase" id="RU361115"/>
    </source>
</evidence>
<comment type="subcellular location">
    <subcellularLocation>
        <location evidence="1">Membrane</location>
        <topology evidence="1">Multi-pass membrane protein</topology>
    </subcellularLocation>
</comment>
<dbReference type="OMA" id="NWERCIS"/>
<evidence type="ECO:0000256" key="4">
    <source>
        <dbReference type="ARBA" id="ARBA00022692"/>
    </source>
</evidence>
<comment type="similarity">
    <text evidence="10">Belongs to the ELO family.</text>
</comment>
<dbReference type="GO" id="GO:0042761">
    <property type="term" value="P:very long-chain fatty acid biosynthetic process"/>
    <property type="evidence" value="ECO:0007669"/>
    <property type="project" value="TreeGrafter"/>
</dbReference>
<dbReference type="GO" id="GO:0034626">
    <property type="term" value="P:fatty acid elongation, polyunsaturated fatty acid"/>
    <property type="evidence" value="ECO:0007669"/>
    <property type="project" value="TreeGrafter"/>
</dbReference>
<evidence type="ECO:0000313" key="12">
    <source>
        <dbReference type="Proteomes" id="UP000295192"/>
    </source>
</evidence>
<evidence type="ECO:0000256" key="9">
    <source>
        <dbReference type="ARBA" id="ARBA00023160"/>
    </source>
</evidence>
<evidence type="ECO:0000256" key="7">
    <source>
        <dbReference type="ARBA" id="ARBA00023098"/>
    </source>
</evidence>
<dbReference type="PANTHER" id="PTHR11157:SF116">
    <property type="entry name" value="ELONGATION OF VERY LONG CHAIN FATTY ACIDS PROTEIN-RELATED"/>
    <property type="match status" value="1"/>
</dbReference>
<feature type="transmembrane region" description="Helical" evidence="10">
    <location>
        <begin position="56"/>
        <end position="78"/>
    </location>
</feature>
<dbReference type="PANTHER" id="PTHR11157">
    <property type="entry name" value="FATTY ACID ACYL TRANSFERASE-RELATED"/>
    <property type="match status" value="1"/>
</dbReference>
<dbReference type="InterPro" id="IPR002076">
    <property type="entry name" value="ELO_fam"/>
</dbReference>
<gene>
    <name evidence="11" type="ORF">AWZ03_006973</name>
</gene>
<keyword evidence="9 10" id="KW-0275">Fatty acid biosynthesis</keyword>
<keyword evidence="7 10" id="KW-0443">Lipid metabolism</keyword>
<dbReference type="EC" id="2.3.1.199" evidence="10"/>
<dbReference type="EMBL" id="LSRL02000055">
    <property type="protein sequence ID" value="TDG46661.1"/>
    <property type="molecule type" value="Genomic_DNA"/>
</dbReference>
<comment type="catalytic activity">
    <reaction evidence="10">
        <text>a very-long-chain acyl-CoA + malonyl-CoA + H(+) = a very-long-chain 3-oxoacyl-CoA + CO2 + CoA</text>
        <dbReference type="Rhea" id="RHEA:32727"/>
        <dbReference type="ChEBI" id="CHEBI:15378"/>
        <dbReference type="ChEBI" id="CHEBI:16526"/>
        <dbReference type="ChEBI" id="CHEBI:57287"/>
        <dbReference type="ChEBI" id="CHEBI:57384"/>
        <dbReference type="ChEBI" id="CHEBI:90725"/>
        <dbReference type="ChEBI" id="CHEBI:90736"/>
        <dbReference type="EC" id="2.3.1.199"/>
    </reaction>
</comment>
<feature type="transmembrane region" description="Helical" evidence="10">
    <location>
        <begin position="224"/>
        <end position="245"/>
    </location>
</feature>
<evidence type="ECO:0000256" key="5">
    <source>
        <dbReference type="ARBA" id="ARBA00022832"/>
    </source>
</evidence>
<dbReference type="GO" id="GO:0030148">
    <property type="term" value="P:sphingolipid biosynthetic process"/>
    <property type="evidence" value="ECO:0007669"/>
    <property type="project" value="TreeGrafter"/>
</dbReference>
<dbReference type="Proteomes" id="UP000295192">
    <property type="component" value="Unassembled WGS sequence"/>
</dbReference>
<feature type="transmembrane region" description="Helical" evidence="10">
    <location>
        <begin position="15"/>
        <end position="36"/>
    </location>
</feature>
<keyword evidence="4 10" id="KW-0812">Transmembrane</keyword>
<accession>A0A484BFZ2</accession>
<dbReference type="AlphaFoldDB" id="A0A484BFZ2"/>
<dbReference type="KEGG" id="dnv:108659991"/>
<keyword evidence="2 10" id="KW-0444">Lipid biosynthesis</keyword>
<keyword evidence="12" id="KW-1185">Reference proteome</keyword>
<organism evidence="11 12">
    <name type="scientific">Drosophila navojoa</name>
    <name type="common">Fruit fly</name>
    <dbReference type="NCBI Taxonomy" id="7232"/>
    <lineage>
        <taxon>Eukaryota</taxon>
        <taxon>Metazoa</taxon>
        <taxon>Ecdysozoa</taxon>
        <taxon>Arthropoda</taxon>
        <taxon>Hexapoda</taxon>
        <taxon>Insecta</taxon>
        <taxon>Pterygota</taxon>
        <taxon>Neoptera</taxon>
        <taxon>Endopterygota</taxon>
        <taxon>Diptera</taxon>
        <taxon>Brachycera</taxon>
        <taxon>Muscomorpha</taxon>
        <taxon>Ephydroidea</taxon>
        <taxon>Drosophilidae</taxon>
        <taxon>Drosophila</taxon>
    </lineage>
</organism>
<feature type="transmembrane region" description="Helical" evidence="10">
    <location>
        <begin position="155"/>
        <end position="177"/>
    </location>
</feature>
<proteinExistence type="inferred from homology"/>
<feature type="transmembrane region" description="Helical" evidence="10">
    <location>
        <begin position="189"/>
        <end position="212"/>
    </location>
</feature>
<comment type="caution">
    <text evidence="11">The sequence shown here is derived from an EMBL/GenBank/DDBJ whole genome shotgun (WGS) entry which is preliminary data.</text>
</comment>
<protein>
    <recommendedName>
        <fullName evidence="10">Elongation of very long chain fatty acids protein</fullName>
        <ecNumber evidence="10">2.3.1.199</ecNumber>
    </recommendedName>
    <alternativeName>
        <fullName evidence="10">Very-long-chain 3-oxoacyl-CoA synthase</fullName>
    </alternativeName>
</protein>
<name>A0A484BFZ2_DRONA</name>
<dbReference type="GO" id="GO:0019367">
    <property type="term" value="P:fatty acid elongation, saturated fatty acid"/>
    <property type="evidence" value="ECO:0007669"/>
    <property type="project" value="TreeGrafter"/>
</dbReference>
<dbReference type="OrthoDB" id="434092at2759"/>
<feature type="transmembrane region" description="Helical" evidence="10">
    <location>
        <begin position="130"/>
        <end position="149"/>
    </location>
</feature>
<dbReference type="GO" id="GO:0034625">
    <property type="term" value="P:fatty acid elongation, monounsaturated fatty acid"/>
    <property type="evidence" value="ECO:0007669"/>
    <property type="project" value="TreeGrafter"/>
</dbReference>
<keyword evidence="5 10" id="KW-0276">Fatty acid metabolism</keyword>
<sequence length="260" mass="30524">MLDIFNRPHVDPSGLFLATSPWPMVAIVSSYLIFVLKGRKFMEKRKAFDLRSVLKVYNLIQILYNASLFVTVVSYLIVFRNYNLRCMRVVPLDHPHKNMDRMICYAYYVNKYIDMLDTVFIVLRKNNKQITLLHLVHHLYMPITGYFIIRLVGFGGHLLVTGVLNVFVHVIMYSYYYAAAQSSTKNKVIWWKPYITILQMVQFVLICGHSVWTLMQPKCDTSRPMIYAAFFMSIVMFSMFTNFYIHAYTLPEKTKAVKSD</sequence>
<keyword evidence="3 10" id="KW-0808">Transferase</keyword>
<keyword evidence="8 10" id="KW-0472">Membrane</keyword>
<dbReference type="GO" id="GO:0009922">
    <property type="term" value="F:fatty acid elongase activity"/>
    <property type="evidence" value="ECO:0007669"/>
    <property type="project" value="UniProtKB-EC"/>
</dbReference>
<evidence type="ECO:0000256" key="3">
    <source>
        <dbReference type="ARBA" id="ARBA00022679"/>
    </source>
</evidence>
<evidence type="ECO:0000313" key="11">
    <source>
        <dbReference type="EMBL" id="TDG46661.1"/>
    </source>
</evidence>
<evidence type="ECO:0000256" key="8">
    <source>
        <dbReference type="ARBA" id="ARBA00023136"/>
    </source>
</evidence>